<sequence>MNGYDSDDLDRQSWNYNSIPPVRSTPINYPPYLNNTRQQSFESPNTTSGYNNFDVARNQHISDIPYDSYSQQPTNSTNYFDSPHLPQKNRFIAEEHHDDSRFTPYREIPELGQNRQAPNNSNEVSELLALYSSNLHNTPSSSRQIPFDERPYRNPQPYFPFRNPDSEPTHSARSSRPVDPLREVNRSRIHQPPTRLANHIGQDRSSDQINPRANFPHRSYSLPNNPIPPELYGQKSPNYWDSIRPDINPFCDPNEQAYYYYSRDPYREEHRLDTSILDNLLDPTDYSSYSDEEMAKSTTNWKNSFSAKREKFGTEQEFPYHEYTFATNGSLTLPRNGTQLGKVLAKSASQSAILGQDDDHRLSILKQAVDRRASEAPESRQPQLRSQNALSNFWMGNVQGQNKPASQKIPFGMTAAERLQQLQEPVDASSTLNGGSDTYSSSSSTSFSQTIPSGFDGVASRKLHYLQNAYRDSESPFIERRSMTPS</sequence>
<feature type="region of interest" description="Disordered" evidence="1">
    <location>
        <begin position="426"/>
        <end position="450"/>
    </location>
</feature>
<feature type="region of interest" description="Disordered" evidence="1">
    <location>
        <begin position="135"/>
        <end position="225"/>
    </location>
</feature>
<evidence type="ECO:0000256" key="1">
    <source>
        <dbReference type="SAM" id="MobiDB-lite"/>
    </source>
</evidence>
<dbReference type="AlphaFoldDB" id="A0A914CSR9"/>
<feature type="compositionally biased region" description="Polar residues" evidence="1">
    <location>
        <begin position="135"/>
        <end position="144"/>
    </location>
</feature>
<dbReference type="WBParaSite" id="ACRNAN_scaffold13839.g22509.t1">
    <property type="protein sequence ID" value="ACRNAN_scaffold13839.g22509.t1"/>
    <property type="gene ID" value="ACRNAN_scaffold13839.g22509"/>
</dbReference>
<name>A0A914CSR9_9BILA</name>
<keyword evidence="2" id="KW-1185">Reference proteome</keyword>
<reference evidence="3" key="1">
    <citation type="submission" date="2022-11" db="UniProtKB">
        <authorList>
            <consortium name="WormBaseParasite"/>
        </authorList>
    </citation>
    <scope>IDENTIFICATION</scope>
</reference>
<evidence type="ECO:0000313" key="2">
    <source>
        <dbReference type="Proteomes" id="UP000887540"/>
    </source>
</evidence>
<protein>
    <submittedName>
        <fullName evidence="3">Uncharacterized protein</fullName>
    </submittedName>
</protein>
<accession>A0A914CSR9</accession>
<feature type="compositionally biased region" description="Polar residues" evidence="1">
    <location>
        <begin position="33"/>
        <end position="51"/>
    </location>
</feature>
<evidence type="ECO:0000313" key="3">
    <source>
        <dbReference type="WBParaSite" id="ACRNAN_scaffold13839.g22509.t1"/>
    </source>
</evidence>
<feature type="compositionally biased region" description="Low complexity" evidence="1">
    <location>
        <begin position="434"/>
        <end position="450"/>
    </location>
</feature>
<feature type="region of interest" description="Disordered" evidence="1">
    <location>
        <begin position="1"/>
        <end position="53"/>
    </location>
</feature>
<organism evidence="2 3">
    <name type="scientific">Acrobeloides nanus</name>
    <dbReference type="NCBI Taxonomy" id="290746"/>
    <lineage>
        <taxon>Eukaryota</taxon>
        <taxon>Metazoa</taxon>
        <taxon>Ecdysozoa</taxon>
        <taxon>Nematoda</taxon>
        <taxon>Chromadorea</taxon>
        <taxon>Rhabditida</taxon>
        <taxon>Tylenchina</taxon>
        <taxon>Cephalobomorpha</taxon>
        <taxon>Cephaloboidea</taxon>
        <taxon>Cephalobidae</taxon>
        <taxon>Acrobeloides</taxon>
    </lineage>
</organism>
<dbReference type="Proteomes" id="UP000887540">
    <property type="component" value="Unplaced"/>
</dbReference>
<proteinExistence type="predicted"/>